<accession>A0ABQ6MC19</accession>
<evidence type="ECO:0000313" key="3">
    <source>
        <dbReference type="Proteomes" id="UP001165060"/>
    </source>
</evidence>
<keyword evidence="3" id="KW-1185">Reference proteome</keyword>
<proteinExistence type="predicted"/>
<dbReference type="Proteomes" id="UP001165060">
    <property type="component" value="Unassembled WGS sequence"/>
</dbReference>
<dbReference type="EMBL" id="BRYB01002648">
    <property type="protein sequence ID" value="GMI23281.1"/>
    <property type="molecule type" value="Genomic_DNA"/>
</dbReference>
<feature type="compositionally biased region" description="Gly residues" evidence="1">
    <location>
        <begin position="89"/>
        <end position="99"/>
    </location>
</feature>
<evidence type="ECO:0000313" key="2">
    <source>
        <dbReference type="EMBL" id="GMI23281.1"/>
    </source>
</evidence>
<evidence type="ECO:0000256" key="1">
    <source>
        <dbReference type="SAM" id="MobiDB-lite"/>
    </source>
</evidence>
<sequence length="200" mass="22188">KIYTTHPSNTIYQTHNWLIPYYDSTLPSNSLLLQNTAGASAVVYAIRSGCRSGYERLIEADFQLKYEGSCPRIMCLLKYPEDSQQQPPEGGGGGGGGGMSRDSSTTSLKDRHNRSVMDEEIIRLARDRKMILLEVESPDEDKSGKVLDEVFKRVVQELEIGERGGLYRDPAYLLGKNVDLGAYLLNDEEFLGSALFTSPG</sequence>
<organism evidence="2 3">
    <name type="scientific">Tetraparma gracilis</name>
    <dbReference type="NCBI Taxonomy" id="2962635"/>
    <lineage>
        <taxon>Eukaryota</taxon>
        <taxon>Sar</taxon>
        <taxon>Stramenopiles</taxon>
        <taxon>Ochrophyta</taxon>
        <taxon>Bolidophyceae</taxon>
        <taxon>Parmales</taxon>
        <taxon>Triparmaceae</taxon>
        <taxon>Tetraparma</taxon>
    </lineage>
</organism>
<comment type="caution">
    <text evidence="2">The sequence shown here is derived from an EMBL/GenBank/DDBJ whole genome shotgun (WGS) entry which is preliminary data.</text>
</comment>
<protein>
    <submittedName>
        <fullName evidence="2">Uncharacterized protein</fullName>
    </submittedName>
</protein>
<reference evidence="2 3" key="1">
    <citation type="journal article" date="2023" name="Commun. Biol.">
        <title>Genome analysis of Parmales, the sister group of diatoms, reveals the evolutionary specialization of diatoms from phago-mixotrophs to photoautotrophs.</title>
        <authorList>
            <person name="Ban H."/>
            <person name="Sato S."/>
            <person name="Yoshikawa S."/>
            <person name="Yamada K."/>
            <person name="Nakamura Y."/>
            <person name="Ichinomiya M."/>
            <person name="Sato N."/>
            <person name="Blanc-Mathieu R."/>
            <person name="Endo H."/>
            <person name="Kuwata A."/>
            <person name="Ogata H."/>
        </authorList>
    </citation>
    <scope>NUCLEOTIDE SEQUENCE [LARGE SCALE GENOMIC DNA]</scope>
</reference>
<name>A0ABQ6MC19_9STRA</name>
<gene>
    <name evidence="2" type="ORF">TeGR_g6362</name>
</gene>
<feature type="non-terminal residue" evidence="2">
    <location>
        <position position="1"/>
    </location>
</feature>
<feature type="region of interest" description="Disordered" evidence="1">
    <location>
        <begin position="82"/>
        <end position="112"/>
    </location>
</feature>